<dbReference type="AlphaFoldDB" id="A0A0K2TVW9"/>
<sequence length="50" mass="5892">MGVDSVNKIMEIGTLDWYVSNRLEPLKSDNPNYVNFIGKKIKIKTFYFTY</sequence>
<reference evidence="1" key="1">
    <citation type="submission" date="2014-05" db="EMBL/GenBank/DDBJ databases">
        <authorList>
            <person name="Chronopoulou M."/>
        </authorList>
    </citation>
    <scope>NUCLEOTIDE SEQUENCE</scope>
    <source>
        <tissue evidence="1">Whole organism</tissue>
    </source>
</reference>
<dbReference type="EMBL" id="HACA01012604">
    <property type="protein sequence ID" value="CDW29965.1"/>
    <property type="molecule type" value="Transcribed_RNA"/>
</dbReference>
<accession>A0A0K2TVW9</accession>
<evidence type="ECO:0000313" key="1">
    <source>
        <dbReference type="EMBL" id="CDW29965.1"/>
    </source>
</evidence>
<proteinExistence type="predicted"/>
<organism evidence="1">
    <name type="scientific">Lepeophtheirus salmonis</name>
    <name type="common">Salmon louse</name>
    <name type="synonym">Caligus salmonis</name>
    <dbReference type="NCBI Taxonomy" id="72036"/>
    <lineage>
        <taxon>Eukaryota</taxon>
        <taxon>Metazoa</taxon>
        <taxon>Ecdysozoa</taxon>
        <taxon>Arthropoda</taxon>
        <taxon>Crustacea</taxon>
        <taxon>Multicrustacea</taxon>
        <taxon>Hexanauplia</taxon>
        <taxon>Copepoda</taxon>
        <taxon>Siphonostomatoida</taxon>
        <taxon>Caligidae</taxon>
        <taxon>Lepeophtheirus</taxon>
    </lineage>
</organism>
<protein>
    <submittedName>
        <fullName evidence="1">Uncharacterized protein</fullName>
    </submittedName>
</protein>
<name>A0A0K2TVW9_LEPSM</name>